<reference evidence="1 2" key="1">
    <citation type="submission" date="2016-10" db="EMBL/GenBank/DDBJ databases">
        <title>Genome sequence of a sulfur-reducing bacterium Desulfurobacterium indicum K6013.</title>
        <authorList>
            <person name="Cao J."/>
            <person name="Shao Z."/>
            <person name="Alain K."/>
            <person name="Jebbar M."/>
        </authorList>
    </citation>
    <scope>NUCLEOTIDE SEQUENCE [LARGE SCALE GENOMIC DNA]</scope>
    <source>
        <strain evidence="1 2">K6013</strain>
    </source>
</reference>
<protein>
    <recommendedName>
        <fullName evidence="3">Phage major tail tube protein</fullName>
    </recommendedName>
</protein>
<name>A0A1R1MK86_9BACT</name>
<evidence type="ECO:0000313" key="1">
    <source>
        <dbReference type="EMBL" id="OMH40225.1"/>
    </source>
</evidence>
<dbReference type="AlphaFoldDB" id="A0A1R1MK86"/>
<organism evidence="1 2">
    <name type="scientific">Desulfurobacterium indicum</name>
    <dbReference type="NCBI Taxonomy" id="1914305"/>
    <lineage>
        <taxon>Bacteria</taxon>
        <taxon>Pseudomonadati</taxon>
        <taxon>Aquificota</taxon>
        <taxon>Aquificia</taxon>
        <taxon>Desulfurobacteriales</taxon>
        <taxon>Desulfurobacteriaceae</taxon>
        <taxon>Desulfurobacterium</taxon>
    </lineage>
</organism>
<keyword evidence="2" id="KW-1185">Reference proteome</keyword>
<dbReference type="STRING" id="1914305.BLW93_06350"/>
<comment type="caution">
    <text evidence="1">The sequence shown here is derived from an EMBL/GenBank/DDBJ whole genome shotgun (WGS) entry which is preliminary data.</text>
</comment>
<evidence type="ECO:0008006" key="3">
    <source>
        <dbReference type="Google" id="ProtNLM"/>
    </source>
</evidence>
<gene>
    <name evidence="1" type="ORF">BLW93_06350</name>
</gene>
<dbReference type="Proteomes" id="UP000187408">
    <property type="component" value="Unassembled WGS sequence"/>
</dbReference>
<dbReference type="Pfam" id="PF04985">
    <property type="entry name" value="Phage_tube"/>
    <property type="match status" value="1"/>
</dbReference>
<sequence length="174" mass="19109">MVNIPTKLKDVNFYVDGKDWMGKGEIKLPDISHKTQDVSPMGIAGTLSLPNVGDIEPLKGEVKLLTVWKDSLAVCLNPKQAVMLDVRGVVQVMNPQTGLMEDKPVVVKMRAYFAKTGIGNWKPGEGDQPTLEYSAVYMKITVDGQDVFEYDPIAYKLIVNGQDLLADTRAALGK</sequence>
<evidence type="ECO:0000313" key="2">
    <source>
        <dbReference type="Proteomes" id="UP000187408"/>
    </source>
</evidence>
<proteinExistence type="predicted"/>
<accession>A0A1R1MK86</accession>
<dbReference type="OrthoDB" id="9814992at2"/>
<dbReference type="InterPro" id="IPR006498">
    <property type="entry name" value="Tail_tube"/>
</dbReference>
<dbReference type="EMBL" id="MOEN01000023">
    <property type="protein sequence ID" value="OMH40225.1"/>
    <property type="molecule type" value="Genomic_DNA"/>
</dbReference>
<dbReference type="RefSeq" id="WP_076713263.1">
    <property type="nucleotide sequence ID" value="NZ_MOEN01000023.1"/>
</dbReference>